<dbReference type="GO" id="GO:0016810">
    <property type="term" value="F:hydrolase activity, acting on carbon-nitrogen (but not peptide) bonds"/>
    <property type="evidence" value="ECO:0007669"/>
    <property type="project" value="InterPro"/>
</dbReference>
<reference evidence="4" key="1">
    <citation type="submission" date="2016-10" db="EMBL/GenBank/DDBJ databases">
        <authorList>
            <person name="Varghese N."/>
            <person name="Submissions S."/>
        </authorList>
    </citation>
    <scope>NUCLEOTIDE SEQUENCE [LARGE SCALE GENOMIC DNA]</scope>
    <source>
        <strain evidence="4">DUS833</strain>
    </source>
</reference>
<dbReference type="InterPro" id="IPR002509">
    <property type="entry name" value="NODB_dom"/>
</dbReference>
<evidence type="ECO:0000313" key="4">
    <source>
        <dbReference type="Proteomes" id="UP000199365"/>
    </source>
</evidence>
<proteinExistence type="predicted"/>
<evidence type="ECO:0000313" key="3">
    <source>
        <dbReference type="EMBL" id="SDR60402.1"/>
    </source>
</evidence>
<dbReference type="GO" id="GO:0005975">
    <property type="term" value="P:carbohydrate metabolic process"/>
    <property type="evidence" value="ECO:0007669"/>
    <property type="project" value="InterPro"/>
</dbReference>
<sequence>MKQLMREIFTRALLFSGTPAAIRAFLWRDRTAILLYHDPSPATLEAHFEYLKDKVEFVPLSQANSRGSGRPRVAVTFDDGHIGNANLLPVFIKYGVYPTIYICSSVVAHDRTHWFLHPVARDAGVKRLIRMKNHERLAELDARGFRQDLPDPAATISGLSAAHIEEMRPYVDFQSHTRYHPTLTFCDDDECFEELALSKSEVERIVGKPCEHFAYPYGIYGPREVELLKAAGYKTARTTDVGWNDEGSDPFRLKAFDIDDDSSVSWFAAQLTGLTLVPRYLRLGRVRRLAQRIFSRPRALNQA</sequence>
<dbReference type="AlphaFoldDB" id="A0A1H1KEB2"/>
<dbReference type="Gene3D" id="3.20.20.370">
    <property type="entry name" value="Glycoside hydrolase/deacetylase"/>
    <property type="match status" value="1"/>
</dbReference>
<dbReference type="PANTHER" id="PTHR34216:SF7">
    <property type="entry name" value="POLY-BETA-1,6-N-ACETYL-D-GLUCOSAMINE N-DEACETYLASE"/>
    <property type="match status" value="1"/>
</dbReference>
<dbReference type="InterPro" id="IPR051398">
    <property type="entry name" value="Polysacch_Deacetylase"/>
</dbReference>
<organism evidence="3 4">
    <name type="scientific">Paraburkholderia tuberum</name>
    <dbReference type="NCBI Taxonomy" id="157910"/>
    <lineage>
        <taxon>Bacteria</taxon>
        <taxon>Pseudomonadati</taxon>
        <taxon>Pseudomonadota</taxon>
        <taxon>Betaproteobacteria</taxon>
        <taxon>Burkholderiales</taxon>
        <taxon>Burkholderiaceae</taxon>
        <taxon>Paraburkholderia</taxon>
    </lineage>
</organism>
<dbReference type="CDD" id="cd10918">
    <property type="entry name" value="CE4_NodB_like_5s_6s"/>
    <property type="match status" value="1"/>
</dbReference>
<dbReference type="SUPFAM" id="SSF88713">
    <property type="entry name" value="Glycoside hydrolase/deacetylase"/>
    <property type="match status" value="1"/>
</dbReference>
<dbReference type="STRING" id="157910.SAMN05445850_7299"/>
<feature type="domain" description="NodB homology" evidence="2">
    <location>
        <begin position="69"/>
        <end position="235"/>
    </location>
</feature>
<name>A0A1H1KEB2_9BURK</name>
<keyword evidence="1" id="KW-0732">Signal</keyword>
<keyword evidence="4" id="KW-1185">Reference proteome</keyword>
<accession>A0A1H1KEB2</accession>
<dbReference type="RefSeq" id="WP_090811951.1">
    <property type="nucleotide sequence ID" value="NZ_FNKX01000003.1"/>
</dbReference>
<dbReference type="PANTHER" id="PTHR34216">
    <property type="match status" value="1"/>
</dbReference>
<dbReference type="Pfam" id="PF01522">
    <property type="entry name" value="Polysacc_deac_1"/>
    <property type="match status" value="1"/>
</dbReference>
<dbReference type="Proteomes" id="UP000199365">
    <property type="component" value="Unassembled WGS sequence"/>
</dbReference>
<dbReference type="InterPro" id="IPR011330">
    <property type="entry name" value="Glyco_hydro/deAcase_b/a-brl"/>
</dbReference>
<evidence type="ECO:0000259" key="2">
    <source>
        <dbReference type="Pfam" id="PF01522"/>
    </source>
</evidence>
<gene>
    <name evidence="3" type="ORF">SAMN05445850_7299</name>
</gene>
<dbReference type="EMBL" id="FNKX01000003">
    <property type="protein sequence ID" value="SDR60402.1"/>
    <property type="molecule type" value="Genomic_DNA"/>
</dbReference>
<protein>
    <submittedName>
        <fullName evidence="3">Polysaccharide deacetylase</fullName>
    </submittedName>
</protein>
<evidence type="ECO:0000256" key="1">
    <source>
        <dbReference type="ARBA" id="ARBA00022729"/>
    </source>
</evidence>